<protein>
    <submittedName>
        <fullName evidence="7">Heterodisulfide reductase subunit C</fullName>
    </submittedName>
</protein>
<keyword evidence="1" id="KW-0004">4Fe-4S</keyword>
<dbReference type="GO" id="GO:0016491">
    <property type="term" value="F:oxidoreductase activity"/>
    <property type="evidence" value="ECO:0007669"/>
    <property type="project" value="UniProtKB-KW"/>
</dbReference>
<dbReference type="GO" id="GO:0046872">
    <property type="term" value="F:metal ion binding"/>
    <property type="evidence" value="ECO:0007669"/>
    <property type="project" value="UniProtKB-KW"/>
</dbReference>
<dbReference type="PANTHER" id="PTHR43255:SF1">
    <property type="entry name" value="IRON-SULFUR-BINDING OXIDOREDUCTASE FADF-RELATED"/>
    <property type="match status" value="1"/>
</dbReference>
<name>A0A1T4PXA1_9FIRM</name>
<dbReference type="Pfam" id="PF13183">
    <property type="entry name" value="Fer4_8"/>
    <property type="match status" value="1"/>
</dbReference>
<dbReference type="Proteomes" id="UP000189933">
    <property type="component" value="Unassembled WGS sequence"/>
</dbReference>
<evidence type="ECO:0000256" key="1">
    <source>
        <dbReference type="ARBA" id="ARBA00022485"/>
    </source>
</evidence>
<reference evidence="8" key="1">
    <citation type="submission" date="2017-02" db="EMBL/GenBank/DDBJ databases">
        <authorList>
            <person name="Varghese N."/>
            <person name="Submissions S."/>
        </authorList>
    </citation>
    <scope>NUCLEOTIDE SEQUENCE [LARGE SCALE GENOMIC DNA]</scope>
    <source>
        <strain evidence="8">DSM 16521</strain>
    </source>
</reference>
<feature type="domain" description="4Fe-4S ferredoxin-type" evidence="6">
    <location>
        <begin position="1"/>
        <end position="32"/>
    </location>
</feature>
<organism evidence="7 8">
    <name type="scientific">Carboxydocella sporoproducens DSM 16521</name>
    <dbReference type="NCBI Taxonomy" id="1121270"/>
    <lineage>
        <taxon>Bacteria</taxon>
        <taxon>Bacillati</taxon>
        <taxon>Bacillota</taxon>
        <taxon>Clostridia</taxon>
        <taxon>Eubacteriales</taxon>
        <taxon>Clostridiales Family XVI. Incertae Sedis</taxon>
        <taxon>Carboxydocella</taxon>
    </lineage>
</organism>
<keyword evidence="3" id="KW-0560">Oxidoreductase</keyword>
<dbReference type="PANTHER" id="PTHR43255">
    <property type="entry name" value="IRON-SULFUR-BINDING OXIDOREDUCTASE FADF-RELATED-RELATED"/>
    <property type="match status" value="1"/>
</dbReference>
<dbReference type="InterPro" id="IPR017896">
    <property type="entry name" value="4Fe4S_Fe-S-bd"/>
</dbReference>
<evidence type="ECO:0000256" key="2">
    <source>
        <dbReference type="ARBA" id="ARBA00022723"/>
    </source>
</evidence>
<proteinExistence type="predicted"/>
<evidence type="ECO:0000313" key="7">
    <source>
        <dbReference type="EMBL" id="SJZ95568.1"/>
    </source>
</evidence>
<dbReference type="GO" id="GO:0005886">
    <property type="term" value="C:plasma membrane"/>
    <property type="evidence" value="ECO:0007669"/>
    <property type="project" value="TreeGrafter"/>
</dbReference>
<dbReference type="EMBL" id="FUXM01000014">
    <property type="protein sequence ID" value="SJZ95568.1"/>
    <property type="molecule type" value="Genomic_DNA"/>
</dbReference>
<dbReference type="SUPFAM" id="SSF46548">
    <property type="entry name" value="alpha-helical ferredoxin"/>
    <property type="match status" value="1"/>
</dbReference>
<gene>
    <name evidence="7" type="ORF">SAMN02745885_01422</name>
</gene>
<accession>A0A1T4PXA1</accession>
<dbReference type="GO" id="GO:0051539">
    <property type="term" value="F:4 iron, 4 sulfur cluster binding"/>
    <property type="evidence" value="ECO:0007669"/>
    <property type="project" value="UniProtKB-KW"/>
</dbReference>
<dbReference type="InterPro" id="IPR017900">
    <property type="entry name" value="4Fe4S_Fe_S_CS"/>
</dbReference>
<keyword evidence="8" id="KW-1185">Reference proteome</keyword>
<dbReference type="PROSITE" id="PS00198">
    <property type="entry name" value="4FE4S_FER_1"/>
    <property type="match status" value="1"/>
</dbReference>
<evidence type="ECO:0000256" key="4">
    <source>
        <dbReference type="ARBA" id="ARBA00023004"/>
    </source>
</evidence>
<dbReference type="InterPro" id="IPR051460">
    <property type="entry name" value="HdrC_iron-sulfur_subunit"/>
</dbReference>
<evidence type="ECO:0000256" key="3">
    <source>
        <dbReference type="ARBA" id="ARBA00023002"/>
    </source>
</evidence>
<dbReference type="AlphaFoldDB" id="A0A1T4PXA1"/>
<keyword evidence="4" id="KW-0408">Iron</keyword>
<evidence type="ECO:0000313" key="8">
    <source>
        <dbReference type="Proteomes" id="UP000189933"/>
    </source>
</evidence>
<dbReference type="Gene3D" id="1.10.1060.10">
    <property type="entry name" value="Alpha-helical ferredoxin"/>
    <property type="match status" value="1"/>
</dbReference>
<dbReference type="InterPro" id="IPR009051">
    <property type="entry name" value="Helical_ferredxn"/>
</dbReference>
<sequence>MDKLIQVARQCYQCGKCSAGCPVQFAMDIPPNQVMRLLQRGLVDEVLTAKSIWVCASCNTCTTRCLRGIDIAATMDELRRLSLKRGMANRFGRNANIFHDVFLGSVRRFGRLYELGLAIQLNLKTGNLFKDAQYGWPMFSKGKLKLFPESINGLNQINKIYQAAREMGDDI</sequence>
<keyword evidence="5" id="KW-0411">Iron-sulfur</keyword>
<evidence type="ECO:0000256" key="5">
    <source>
        <dbReference type="ARBA" id="ARBA00023014"/>
    </source>
</evidence>
<dbReference type="PROSITE" id="PS51379">
    <property type="entry name" value="4FE4S_FER_2"/>
    <property type="match status" value="1"/>
</dbReference>
<dbReference type="RefSeq" id="WP_242946628.1">
    <property type="nucleotide sequence ID" value="NZ_FUXM01000014.1"/>
</dbReference>
<evidence type="ECO:0000259" key="6">
    <source>
        <dbReference type="PROSITE" id="PS51379"/>
    </source>
</evidence>
<keyword evidence="2" id="KW-0479">Metal-binding</keyword>